<feature type="transmembrane region" description="Helical" evidence="1">
    <location>
        <begin position="28"/>
        <end position="48"/>
    </location>
</feature>
<dbReference type="Pfam" id="PF09515">
    <property type="entry name" value="Thia_YuaJ"/>
    <property type="match status" value="1"/>
</dbReference>
<name>A0A2U1K459_9BACI</name>
<feature type="transmembrane region" description="Helical" evidence="1">
    <location>
        <begin position="152"/>
        <end position="178"/>
    </location>
</feature>
<dbReference type="NCBIfam" id="TIGR02357">
    <property type="entry name" value="ECF_ThiT_YuaJ"/>
    <property type="match status" value="1"/>
</dbReference>
<reference evidence="2 3" key="1">
    <citation type="submission" date="2018-04" db="EMBL/GenBank/DDBJ databases">
        <title>Camelliibacillus theae gen. nov., sp. nov., isolated from Pu'er tea.</title>
        <authorList>
            <person name="Niu L."/>
        </authorList>
    </citation>
    <scope>NUCLEOTIDE SEQUENCE [LARGE SCALE GENOMIC DNA]</scope>
    <source>
        <strain evidence="2 3">T8</strain>
    </source>
</reference>
<evidence type="ECO:0000313" key="2">
    <source>
        <dbReference type="EMBL" id="PWA11974.1"/>
    </source>
</evidence>
<dbReference type="OrthoDB" id="9795813at2"/>
<dbReference type="GO" id="GO:0015234">
    <property type="term" value="F:thiamine transmembrane transporter activity"/>
    <property type="evidence" value="ECO:0007669"/>
    <property type="project" value="InterPro"/>
</dbReference>
<organism evidence="2 3">
    <name type="scientific">Pueribacillus theae</name>
    <dbReference type="NCBI Taxonomy" id="2171751"/>
    <lineage>
        <taxon>Bacteria</taxon>
        <taxon>Bacillati</taxon>
        <taxon>Bacillota</taxon>
        <taxon>Bacilli</taxon>
        <taxon>Bacillales</taxon>
        <taxon>Bacillaceae</taxon>
        <taxon>Pueribacillus</taxon>
    </lineage>
</organism>
<evidence type="ECO:0000256" key="1">
    <source>
        <dbReference type="SAM" id="Phobius"/>
    </source>
</evidence>
<dbReference type="Gene3D" id="1.10.1760.20">
    <property type="match status" value="1"/>
</dbReference>
<dbReference type="GO" id="GO:0005886">
    <property type="term" value="C:plasma membrane"/>
    <property type="evidence" value="ECO:0007669"/>
    <property type="project" value="InterPro"/>
</dbReference>
<protein>
    <submittedName>
        <fullName evidence="2">Energy-coupled thiamine transporter ThiT</fullName>
    </submittedName>
</protein>
<gene>
    <name evidence="2" type="primary">thiT</name>
    <name evidence="2" type="ORF">DCC39_08555</name>
</gene>
<comment type="caution">
    <text evidence="2">The sequence shown here is derived from an EMBL/GenBank/DDBJ whole genome shotgun (WGS) entry which is preliminary data.</text>
</comment>
<feature type="transmembrane region" description="Helical" evidence="1">
    <location>
        <begin position="55"/>
        <end position="75"/>
    </location>
</feature>
<feature type="transmembrane region" description="Helical" evidence="1">
    <location>
        <begin position="81"/>
        <end position="101"/>
    </location>
</feature>
<keyword evidence="1" id="KW-0812">Transmembrane</keyword>
<dbReference type="EMBL" id="QCZG01000014">
    <property type="protein sequence ID" value="PWA11974.1"/>
    <property type="molecule type" value="Genomic_DNA"/>
</dbReference>
<keyword evidence="1" id="KW-1133">Transmembrane helix</keyword>
<dbReference type="InterPro" id="IPR012651">
    <property type="entry name" value="Thia_Transptr_ThiT"/>
</dbReference>
<dbReference type="AlphaFoldDB" id="A0A2U1K459"/>
<keyword evidence="1" id="KW-0472">Membrane</keyword>
<keyword evidence="3" id="KW-1185">Reference proteome</keyword>
<proteinExistence type="predicted"/>
<accession>A0A2U1K459</accession>
<feature type="transmembrane region" description="Helical" evidence="1">
    <location>
        <begin position="113"/>
        <end position="140"/>
    </location>
</feature>
<evidence type="ECO:0000313" key="3">
    <source>
        <dbReference type="Proteomes" id="UP000245998"/>
    </source>
</evidence>
<dbReference type="RefSeq" id="WP_116554474.1">
    <property type="nucleotide sequence ID" value="NZ_QCZG01000014.1"/>
</dbReference>
<sequence length="193" mass="21301">MGKMKLQVLIEAAILAAAAMVLDFLPSIKIAPGISVSFAMVPVFIVSFRWGWRAGVFSGFLWGFLQVILGDASILHPVQALVEYFMAFAAVGVAGFFVGNIQKQISRQQKKQALFTVILAIFSASVARYFFHFIAGYYFWGSYAPEGMSPVWYSFIINGSTMVLTFILCAIIMSGLFIASPRLIQNKEVLTTE</sequence>
<dbReference type="Proteomes" id="UP000245998">
    <property type="component" value="Unassembled WGS sequence"/>
</dbReference>